<sequence length="60" mass="7165">MVSIRFSLPIFTRQDSLSTCLDAQILLKSFNKKDLYRHGYQLFNCFYQDEKHHNLSSQHT</sequence>
<comment type="caution">
    <text evidence="1">The sequence shown here is derived from an EMBL/GenBank/DDBJ whole genome shotgun (WGS) entry which is preliminary data.</text>
</comment>
<accession>J0YK96</accession>
<evidence type="ECO:0000313" key="1">
    <source>
        <dbReference type="EMBL" id="EJF74918.1"/>
    </source>
</evidence>
<proteinExistence type="predicted"/>
<evidence type="ECO:0000313" key="2">
    <source>
        <dbReference type="Proteomes" id="UP000008748"/>
    </source>
</evidence>
<organism evidence="1 2">
    <name type="scientific">Bartonella birtlesii LL-WM9</name>
    <dbReference type="NCBI Taxonomy" id="1094552"/>
    <lineage>
        <taxon>Bacteria</taxon>
        <taxon>Pseudomonadati</taxon>
        <taxon>Pseudomonadota</taxon>
        <taxon>Alphaproteobacteria</taxon>
        <taxon>Hyphomicrobiales</taxon>
        <taxon>Bartonellaceae</taxon>
        <taxon>Bartonella</taxon>
    </lineage>
</organism>
<name>J0YK96_9HYPH</name>
<dbReference type="EMBL" id="AIMC01000032">
    <property type="protein sequence ID" value="EJF74918.1"/>
    <property type="molecule type" value="Genomic_DNA"/>
</dbReference>
<dbReference type="Proteomes" id="UP000008748">
    <property type="component" value="Unassembled WGS sequence"/>
</dbReference>
<reference evidence="1 2" key="1">
    <citation type="submission" date="2012-03" db="EMBL/GenBank/DDBJ databases">
        <title>The Genome Sequence of Bartonella birtlesii LL-WM9.</title>
        <authorList>
            <consortium name="The Broad Institute Genome Sequencing Platform"/>
            <consortium name="The Broad Institute Genome Sequencing Center for Infectious Disease"/>
            <person name="Feldgarden M."/>
            <person name="Kirby J."/>
            <person name="Kosoy M."/>
            <person name="Birtles R."/>
            <person name="Probert W.S."/>
            <person name="Chiaraviglio L."/>
            <person name="Young S.K."/>
            <person name="Zeng Q."/>
            <person name="Gargeya S."/>
            <person name="Fitzgerald M."/>
            <person name="Haas B."/>
            <person name="Abouelleil A."/>
            <person name="Alvarado L."/>
            <person name="Arachchi H.M."/>
            <person name="Berlin A."/>
            <person name="Chapman S.B."/>
            <person name="Gearin G."/>
            <person name="Goldberg J."/>
            <person name="Griggs A."/>
            <person name="Gujja S."/>
            <person name="Hansen M."/>
            <person name="Heiman D."/>
            <person name="Howarth C."/>
            <person name="Larimer J."/>
            <person name="Lui A."/>
            <person name="MacDonald P.J.P."/>
            <person name="McCowen C."/>
            <person name="Montmayeur A."/>
            <person name="Murphy C."/>
            <person name="Neiman D."/>
            <person name="Pearson M."/>
            <person name="Priest M."/>
            <person name="Roberts A."/>
            <person name="Saif S."/>
            <person name="Shea T."/>
            <person name="Sisk P."/>
            <person name="Stolte C."/>
            <person name="Sykes S."/>
            <person name="Wortman J."/>
            <person name="Nusbaum C."/>
            <person name="Birren B."/>
        </authorList>
    </citation>
    <scope>NUCLEOTIDE SEQUENCE [LARGE SCALE GENOMIC DNA]</scope>
    <source>
        <strain evidence="1 2">LL-WM9</strain>
    </source>
</reference>
<dbReference type="PATRIC" id="fig|1094552.3.peg.1442"/>
<dbReference type="HOGENOM" id="CLU_2931917_0_0_5"/>
<protein>
    <submittedName>
        <fullName evidence="1">Uncharacterized protein</fullName>
    </submittedName>
</protein>
<gene>
    <name evidence="1" type="ORF">ME7_01289</name>
</gene>
<keyword evidence="2" id="KW-1185">Reference proteome</keyword>
<dbReference type="AlphaFoldDB" id="J0YK96"/>